<name>A0A0H5R641_9EUKA</name>
<protein>
    <submittedName>
        <fullName evidence="1">Uncharacterized protein</fullName>
    </submittedName>
</protein>
<sequence length="144" mass="15966">MFCTVKSRNFVSNPIFLRTLANFFAAFLDKSSVRAPVQTILPLAKINAVDFGSRNRIITAAKRFGLYSAFLDFSAIIFKSSLQLKSTVETMFCKVGTIPEGWIDLSMGSSIAKEAMIAATLHAWIPCPDDSSDYPWNLTKQDCP</sequence>
<accession>A0A0H5R641</accession>
<proteinExistence type="predicted"/>
<dbReference type="AlphaFoldDB" id="A0A0H5R641"/>
<dbReference type="EMBL" id="HACM01009183">
    <property type="protein sequence ID" value="CRZ09625.1"/>
    <property type="molecule type" value="Transcribed_RNA"/>
</dbReference>
<organism evidence="1">
    <name type="scientific">Spongospora subterranea</name>
    <dbReference type="NCBI Taxonomy" id="70186"/>
    <lineage>
        <taxon>Eukaryota</taxon>
        <taxon>Sar</taxon>
        <taxon>Rhizaria</taxon>
        <taxon>Endomyxa</taxon>
        <taxon>Phytomyxea</taxon>
        <taxon>Plasmodiophorida</taxon>
        <taxon>Plasmodiophoridae</taxon>
        <taxon>Spongospora</taxon>
    </lineage>
</organism>
<reference evidence="1" key="1">
    <citation type="submission" date="2015-04" db="EMBL/GenBank/DDBJ databases">
        <title>The genome sequence of the plant pathogenic Rhizarian Plasmodiophora brassicae reveals insights in its biotrophic life cycle and the origin of chitin synthesis.</title>
        <authorList>
            <person name="Schwelm A."/>
            <person name="Fogelqvist J."/>
            <person name="Knaust A."/>
            <person name="Julke S."/>
            <person name="Lilja T."/>
            <person name="Dhandapani V."/>
            <person name="Bonilla-Rosso G."/>
            <person name="Karlsson M."/>
            <person name="Shevchenko A."/>
            <person name="Choi S.R."/>
            <person name="Kim H.G."/>
            <person name="Park J.Y."/>
            <person name="Lim Y.P."/>
            <person name="Ludwig-Muller J."/>
            <person name="Dixelius C."/>
        </authorList>
    </citation>
    <scope>NUCLEOTIDE SEQUENCE</scope>
    <source>
        <tissue evidence="1">Potato root galls</tissue>
    </source>
</reference>
<feature type="non-terminal residue" evidence="1">
    <location>
        <position position="144"/>
    </location>
</feature>
<evidence type="ECO:0000313" key="1">
    <source>
        <dbReference type="EMBL" id="CRZ09625.1"/>
    </source>
</evidence>